<dbReference type="SUPFAM" id="SSF51905">
    <property type="entry name" value="FAD/NAD(P)-binding domain"/>
    <property type="match status" value="1"/>
</dbReference>
<dbReference type="PANTHER" id="PTHR11552:SF218">
    <property type="entry name" value="GLUCOSE-METHANOL-CHOLINE OXIDOREDUCTASE N-TERMINAL DOMAIN-CONTAINING PROTEIN"/>
    <property type="match status" value="1"/>
</dbReference>
<feature type="binding site" evidence="16">
    <location>
        <position position="118"/>
    </location>
    <ligand>
        <name>FAD</name>
        <dbReference type="ChEBI" id="CHEBI:57692"/>
    </ligand>
</feature>
<dbReference type="InterPro" id="IPR027424">
    <property type="entry name" value="Glucose_Oxidase_domain_2"/>
</dbReference>
<evidence type="ECO:0000256" key="17">
    <source>
        <dbReference type="SAM" id="Phobius"/>
    </source>
</evidence>
<evidence type="ECO:0000256" key="16">
    <source>
        <dbReference type="PIRSR" id="PIRSR000137-2"/>
    </source>
</evidence>
<comment type="caution">
    <text evidence="20">The sequence shown here is derived from an EMBL/GenBank/DDBJ whole genome shotgun (WGS) entry which is preliminary data.</text>
</comment>
<evidence type="ECO:0000256" key="14">
    <source>
        <dbReference type="ARBA" id="ARBA00049722"/>
    </source>
</evidence>
<accession>A0A8J8WKA6</accession>
<evidence type="ECO:0000259" key="19">
    <source>
        <dbReference type="PROSITE" id="PS00624"/>
    </source>
</evidence>
<evidence type="ECO:0000256" key="15">
    <source>
        <dbReference type="PIRSR" id="PIRSR000137-1"/>
    </source>
</evidence>
<keyword evidence="17" id="KW-1133">Transmembrane helix</keyword>
<evidence type="ECO:0000256" key="5">
    <source>
        <dbReference type="ARBA" id="ARBA00010790"/>
    </source>
</evidence>
<evidence type="ECO:0000256" key="11">
    <source>
        <dbReference type="ARBA" id="ARBA00022827"/>
    </source>
</evidence>
<feature type="domain" description="Glucose-methanol-choline oxidoreductase N-terminal" evidence="19">
    <location>
        <begin position="316"/>
        <end position="330"/>
    </location>
</feature>
<dbReference type="Gene3D" id="3.30.560.10">
    <property type="entry name" value="Glucose Oxidase, domain 3"/>
    <property type="match status" value="1"/>
</dbReference>
<dbReference type="InterPro" id="IPR000172">
    <property type="entry name" value="GMC_OxRdtase_N"/>
</dbReference>
<evidence type="ECO:0000256" key="8">
    <source>
        <dbReference type="ARBA" id="ARBA00022512"/>
    </source>
</evidence>
<dbReference type="AlphaFoldDB" id="A0A8J8WKA6"/>
<evidence type="ECO:0000256" key="18">
    <source>
        <dbReference type="SAM" id="SignalP"/>
    </source>
</evidence>
<dbReference type="PANTHER" id="PTHR11552">
    <property type="entry name" value="GLUCOSE-METHANOL-CHOLINE GMC OXIDOREDUCTASE"/>
    <property type="match status" value="1"/>
</dbReference>
<comment type="catalytic activity">
    <reaction evidence="13">
        <text>beta-D-glucose + O2 = D-glucono-1,5-lactone + H2O2</text>
        <dbReference type="Rhea" id="RHEA:11428"/>
        <dbReference type="ChEBI" id="CHEBI:15379"/>
        <dbReference type="ChEBI" id="CHEBI:15903"/>
        <dbReference type="ChEBI" id="CHEBI:16217"/>
        <dbReference type="ChEBI" id="CHEBI:16240"/>
        <dbReference type="EC" id="1.1.3.4"/>
    </reaction>
    <physiologicalReaction direction="left-to-right" evidence="13">
        <dbReference type="Rhea" id="RHEA:11429"/>
    </physiologicalReaction>
</comment>
<sequence length="703" mass="75147">MRSSSPLVRIIGSSLVLAVQSFVLALSPRTEIADAYDFVIVGGGQAGLVLGARLSEDVNHTVLVLEAGGDGDEYRTRIDTPAYSYFDSLWTTPLNWGYHTTPQLHANGREIYWPRGKVLGGSSAINGLYLTRPGEIEINAWKDMLGDMDGAENWGWESFYAAMKKSETFTPPSDETAGKAHITWNITDHGTSGPIHASYPGFTFAQVGQWETSLVNMGIASSANMYGGEPWGAEVSTSCINPTNWTRSYSRSGYLDPLPNRSNYDVLANAHVMRILFQNSTGTSKDLRANAVEYSMDGGKTKRRVQVNKEVILAAGTIGSPAVLLHSGVGPTDVLSDAGVALVSELPGVGQHLQDHISATVTWTTNVETAGSIFYDNGSERNNPLFLTYIDSAIAYVNATGMYESSVDQLKTRILDRIAQYQPDTTYDKGVIDGYTAICNTTATTILDSPIGQIELLFMNSDGNGDVGITAALQHPYSHGRITINSSNPMEYPVIDPNYLVNPADYEILRQGLKLARKLGETVPISKTLTKETSPGPSVQTDEEWLNWILSAAGTEYHPSSSCAMLPRDKGGVVDANLRVYGLSNVRVADASVPPIALSTHLMSSTYGVAEQASMIIRKYYSEMRASMGTETTTTSYATGADTGSATTGSLKDGSRATGIAMSSGVAASSRQVSAGSKGGLCAPGCVMMMCAVALALAGSVLR</sequence>
<comment type="cofactor">
    <cofactor evidence="1 16">
        <name>FAD</name>
        <dbReference type="ChEBI" id="CHEBI:57692"/>
    </cofactor>
</comment>
<dbReference type="EMBL" id="WIWV01000025">
    <property type="protein sequence ID" value="KAF7717595.1"/>
    <property type="molecule type" value="Genomic_DNA"/>
</dbReference>
<dbReference type="Pfam" id="PF05199">
    <property type="entry name" value="GMC_oxred_C"/>
    <property type="match status" value="1"/>
</dbReference>
<protein>
    <recommendedName>
        <fullName evidence="14">glucose oxidase</fullName>
        <ecNumber evidence="14">1.1.3.4</ecNumber>
    </recommendedName>
</protein>
<dbReference type="PIRSF" id="PIRSF000137">
    <property type="entry name" value="Alcohol_oxidase"/>
    <property type="match status" value="1"/>
</dbReference>
<keyword evidence="9" id="KW-0964">Secreted</keyword>
<name>A0A8J8WKA6_9EURO</name>
<evidence type="ECO:0000256" key="1">
    <source>
        <dbReference type="ARBA" id="ARBA00001974"/>
    </source>
</evidence>
<keyword evidence="9" id="KW-0272">Extracellular matrix</keyword>
<feature type="transmembrane region" description="Helical" evidence="17">
    <location>
        <begin position="681"/>
        <end position="702"/>
    </location>
</feature>
<comment type="subcellular location">
    <subcellularLocation>
        <location evidence="3">Cytoplasm</location>
    </subcellularLocation>
    <subcellularLocation>
        <location evidence="2">Secreted</location>
        <location evidence="2">Cell wall</location>
    </subcellularLocation>
    <subcellularLocation>
        <location evidence="4">Secreted</location>
        <location evidence="4">Extracellular space</location>
        <location evidence="4">Extracellular matrix</location>
    </subcellularLocation>
</comment>
<comment type="subunit">
    <text evidence="6">Homodimer.</text>
</comment>
<dbReference type="SUPFAM" id="SSF54373">
    <property type="entry name" value="FAD-linked reductases, C-terminal domain"/>
    <property type="match status" value="1"/>
</dbReference>
<organism evidence="20 21">
    <name type="scientific">Penicillium ucsense</name>
    <dbReference type="NCBI Taxonomy" id="2839758"/>
    <lineage>
        <taxon>Eukaryota</taxon>
        <taxon>Fungi</taxon>
        <taxon>Dikarya</taxon>
        <taxon>Ascomycota</taxon>
        <taxon>Pezizomycotina</taxon>
        <taxon>Eurotiomycetes</taxon>
        <taxon>Eurotiomycetidae</taxon>
        <taxon>Eurotiales</taxon>
        <taxon>Aspergillaceae</taxon>
        <taxon>Penicillium</taxon>
    </lineage>
</organism>
<evidence type="ECO:0000313" key="20">
    <source>
        <dbReference type="EMBL" id="KAF7717595.1"/>
    </source>
</evidence>
<keyword evidence="7" id="KW-0963">Cytoplasm</keyword>
<keyword evidence="10" id="KW-0285">Flavoprotein</keyword>
<dbReference type="InterPro" id="IPR036188">
    <property type="entry name" value="FAD/NAD-bd_sf"/>
</dbReference>
<keyword evidence="21" id="KW-1185">Reference proteome</keyword>
<feature type="signal peptide" evidence="18">
    <location>
        <begin position="1"/>
        <end position="25"/>
    </location>
</feature>
<dbReference type="InterPro" id="IPR012132">
    <property type="entry name" value="GMC_OxRdtase"/>
</dbReference>
<evidence type="ECO:0000256" key="3">
    <source>
        <dbReference type="ARBA" id="ARBA00004496"/>
    </source>
</evidence>
<comment type="similarity">
    <text evidence="5">Belongs to the GMC oxidoreductase family.</text>
</comment>
<feature type="binding site" evidence="16">
    <location>
        <position position="272"/>
    </location>
    <ligand>
        <name>FAD</name>
        <dbReference type="ChEBI" id="CHEBI:57692"/>
    </ligand>
</feature>
<feature type="active site" description="Proton acceptor" evidence="15">
    <location>
        <position position="601"/>
    </location>
</feature>
<feature type="active site" description="Proton donor" evidence="15">
    <location>
        <position position="558"/>
    </location>
</feature>
<gene>
    <name evidence="20" type="ORF">PECM_004057</name>
</gene>
<dbReference type="Pfam" id="PF00732">
    <property type="entry name" value="GMC_oxred_N"/>
    <property type="match status" value="1"/>
</dbReference>
<evidence type="ECO:0000256" key="9">
    <source>
        <dbReference type="ARBA" id="ARBA00022530"/>
    </source>
</evidence>
<dbReference type="GO" id="GO:0005737">
    <property type="term" value="C:cytoplasm"/>
    <property type="evidence" value="ECO:0007669"/>
    <property type="project" value="UniProtKB-SubCell"/>
</dbReference>
<evidence type="ECO:0000256" key="7">
    <source>
        <dbReference type="ARBA" id="ARBA00022490"/>
    </source>
</evidence>
<evidence type="ECO:0000256" key="10">
    <source>
        <dbReference type="ARBA" id="ARBA00022630"/>
    </source>
</evidence>
<keyword evidence="8" id="KW-0134">Cell wall</keyword>
<evidence type="ECO:0000256" key="6">
    <source>
        <dbReference type="ARBA" id="ARBA00011738"/>
    </source>
</evidence>
<dbReference type="EC" id="1.1.3.4" evidence="14"/>
<feature type="chain" id="PRO_5035212777" description="glucose oxidase" evidence="18">
    <location>
        <begin position="26"/>
        <end position="703"/>
    </location>
</feature>
<reference evidence="20" key="1">
    <citation type="journal article" date="2020" name="Front. Microbiol.">
        <title>Gene regulatory networks of Penicillium echinulatum 2HH and Penicillium oxalicum 114-2 inferred by a computational biology approach.</title>
        <authorList>
            <person name="Lenz A.R."/>
            <person name="Galan-Vasquez E."/>
            <person name="Balbinot E."/>
            <person name="De Abreu F.P."/>
            <person name="De Oliveira N.S."/>
            <person name="Da Rosa L.O."/>
            <person name="De Avila E Silva S."/>
            <person name="Camassola M."/>
            <person name="Dillon A.J.P."/>
            <person name="Perez-Rueda E."/>
        </authorList>
    </citation>
    <scope>NUCLEOTIDE SEQUENCE</scope>
    <source>
        <strain evidence="20">S1M29</strain>
    </source>
</reference>
<dbReference type="PROSITE" id="PS00624">
    <property type="entry name" value="GMC_OXRED_2"/>
    <property type="match status" value="1"/>
</dbReference>
<dbReference type="Gene3D" id="4.10.450.10">
    <property type="entry name" value="Glucose Oxidase, domain 2"/>
    <property type="match status" value="1"/>
</dbReference>
<keyword evidence="18" id="KW-0732">Signal</keyword>
<keyword evidence="17" id="KW-0472">Membrane</keyword>
<keyword evidence="17" id="KW-0812">Transmembrane</keyword>
<keyword evidence="11 16" id="KW-0274">FAD</keyword>
<evidence type="ECO:0000256" key="2">
    <source>
        <dbReference type="ARBA" id="ARBA00004191"/>
    </source>
</evidence>
<proteinExistence type="inferred from homology"/>
<evidence type="ECO:0000256" key="12">
    <source>
        <dbReference type="ARBA" id="ARBA00023002"/>
    </source>
</evidence>
<dbReference type="Gene3D" id="3.50.50.60">
    <property type="entry name" value="FAD/NAD(P)-binding domain"/>
    <property type="match status" value="1"/>
</dbReference>
<dbReference type="GO" id="GO:0050660">
    <property type="term" value="F:flavin adenine dinucleotide binding"/>
    <property type="evidence" value="ECO:0007669"/>
    <property type="project" value="InterPro"/>
</dbReference>
<evidence type="ECO:0000313" key="21">
    <source>
        <dbReference type="Proteomes" id="UP000631181"/>
    </source>
</evidence>
<dbReference type="GO" id="GO:0046562">
    <property type="term" value="F:beta-D-glucose oxidase activity"/>
    <property type="evidence" value="ECO:0007669"/>
    <property type="project" value="UniProtKB-EC"/>
</dbReference>
<dbReference type="OrthoDB" id="269227at2759"/>
<evidence type="ECO:0000256" key="4">
    <source>
        <dbReference type="ARBA" id="ARBA00004498"/>
    </source>
</evidence>
<keyword evidence="12 20" id="KW-0560">Oxidoreductase</keyword>
<dbReference type="Proteomes" id="UP000631181">
    <property type="component" value="Unassembled WGS sequence"/>
</dbReference>
<evidence type="ECO:0000256" key="13">
    <source>
        <dbReference type="ARBA" id="ARBA00049435"/>
    </source>
</evidence>
<dbReference type="InterPro" id="IPR007867">
    <property type="entry name" value="GMC_OxRtase_C"/>
</dbReference>